<evidence type="ECO:0000259" key="7">
    <source>
        <dbReference type="Pfam" id="PF09000"/>
    </source>
</evidence>
<dbReference type="RefSeq" id="WP_260250336.1">
    <property type="nucleotide sequence ID" value="NZ_BRRE01000015.1"/>
</dbReference>
<evidence type="ECO:0000313" key="9">
    <source>
        <dbReference type="Proteomes" id="UP001076655"/>
    </source>
</evidence>
<dbReference type="GO" id="GO:0016788">
    <property type="term" value="F:hydrolase activity, acting on ester bonds"/>
    <property type="evidence" value="ECO:0007669"/>
    <property type="project" value="InterPro"/>
</dbReference>
<evidence type="ECO:0000259" key="6">
    <source>
        <dbReference type="Pfam" id="PF03515"/>
    </source>
</evidence>
<dbReference type="EMBL" id="JAPNMI010000012">
    <property type="protein sequence ID" value="MCY0791694.1"/>
    <property type="molecule type" value="Genomic_DNA"/>
</dbReference>
<evidence type="ECO:0000256" key="2">
    <source>
        <dbReference type="ARBA" id="ARBA00023022"/>
    </source>
</evidence>
<evidence type="ECO:0000256" key="5">
    <source>
        <dbReference type="SAM" id="MobiDB-lite"/>
    </source>
</evidence>
<feature type="compositionally biased region" description="Basic and acidic residues" evidence="5">
    <location>
        <begin position="510"/>
        <end position="565"/>
    </location>
</feature>
<organism evidence="8 9">
    <name type="scientific">Morganella morganii</name>
    <name type="common">Proteus morganii</name>
    <dbReference type="NCBI Taxonomy" id="582"/>
    <lineage>
        <taxon>Bacteria</taxon>
        <taxon>Pseudomonadati</taxon>
        <taxon>Pseudomonadota</taxon>
        <taxon>Gammaproteobacteria</taxon>
        <taxon>Enterobacterales</taxon>
        <taxon>Morganellaceae</taxon>
        <taxon>Morganella</taxon>
    </lineage>
</organism>
<protein>
    <submittedName>
        <fullName evidence="8">Colicin E3/pyocin S6 family cytotoxin</fullName>
    </submittedName>
</protein>
<dbReference type="GO" id="GO:0031640">
    <property type="term" value="P:killing of cells of another organism"/>
    <property type="evidence" value="ECO:0007669"/>
    <property type="project" value="UniProtKB-KW"/>
</dbReference>
<dbReference type="InterPro" id="IPR009105">
    <property type="entry name" value="Colicin_E3_ribonuclease"/>
</dbReference>
<comment type="caution">
    <text evidence="8">The sequence shown here is derived from an EMBL/GenBank/DDBJ whole genome shotgun (WGS) entry which is preliminary data.</text>
</comment>
<dbReference type="AlphaFoldDB" id="A0A9Q4CSP5"/>
<feature type="region of interest" description="Disordered" evidence="5">
    <location>
        <begin position="502"/>
        <end position="580"/>
    </location>
</feature>
<dbReference type="Gene3D" id="3.10.380.10">
    <property type="entry name" value="Colicin E3-like ribonuclease domain"/>
    <property type="match status" value="1"/>
</dbReference>
<dbReference type="Pfam" id="PF03515">
    <property type="entry name" value="Cloacin"/>
    <property type="match status" value="1"/>
</dbReference>
<proteinExistence type="predicted"/>
<dbReference type="InterPro" id="IPR036725">
    <property type="entry name" value="ColE3_ribonuclease_sf"/>
</dbReference>
<gene>
    <name evidence="8" type="ORF">N0392_18660</name>
</gene>
<dbReference type="InterPro" id="IPR036302">
    <property type="entry name" value="Pyosin/cloacin_T_dom_sf"/>
</dbReference>
<feature type="region of interest" description="Disordered" evidence="5">
    <location>
        <begin position="1"/>
        <end position="81"/>
    </location>
</feature>
<feature type="compositionally biased region" description="Polar residues" evidence="5">
    <location>
        <begin position="65"/>
        <end position="80"/>
    </location>
</feature>
<name>A0A9Q4CSP5_MORMO</name>
<dbReference type="GO" id="GO:0003723">
    <property type="term" value="F:RNA binding"/>
    <property type="evidence" value="ECO:0007669"/>
    <property type="project" value="InterPro"/>
</dbReference>
<evidence type="ECO:0000313" key="8">
    <source>
        <dbReference type="EMBL" id="MCY0791694.1"/>
    </source>
</evidence>
<dbReference type="GO" id="GO:0042742">
    <property type="term" value="P:defense response to bacterium"/>
    <property type="evidence" value="ECO:0007669"/>
    <property type="project" value="UniProtKB-KW"/>
</dbReference>
<dbReference type="GO" id="GO:0043022">
    <property type="term" value="F:ribosome binding"/>
    <property type="evidence" value="ECO:0007669"/>
    <property type="project" value="InterPro"/>
</dbReference>
<evidence type="ECO:0000256" key="3">
    <source>
        <dbReference type="ARBA" id="ARBA00023048"/>
    </source>
</evidence>
<feature type="compositionally biased region" description="Basic and acidic residues" evidence="5">
    <location>
        <begin position="31"/>
        <end position="51"/>
    </location>
</feature>
<evidence type="ECO:0000256" key="4">
    <source>
        <dbReference type="SAM" id="Coils"/>
    </source>
</evidence>
<dbReference type="SUPFAM" id="SSF63840">
    <property type="entry name" value="Ribonuclease domain of colicin E3"/>
    <property type="match status" value="1"/>
</dbReference>
<evidence type="ECO:0000256" key="1">
    <source>
        <dbReference type="ARBA" id="ARBA00022529"/>
    </source>
</evidence>
<reference evidence="8" key="1">
    <citation type="submission" date="2022-08" db="EMBL/GenBank/DDBJ databases">
        <authorList>
            <person name="Dale J.L."/>
        </authorList>
    </citation>
    <scope>NUCLEOTIDE SEQUENCE</scope>
    <source>
        <strain evidence="8">2022EL-00758</strain>
    </source>
</reference>
<dbReference type="InterPro" id="IPR016128">
    <property type="entry name" value="Pyosin/cloacin_T_dom"/>
</dbReference>
<accession>A0A9Q4CSP5</accession>
<dbReference type="SUPFAM" id="SSF69369">
    <property type="entry name" value="Cloacin translocation domain"/>
    <property type="match status" value="1"/>
</dbReference>
<dbReference type="Pfam" id="PF09000">
    <property type="entry name" value="Cytotoxic"/>
    <property type="match status" value="1"/>
</dbReference>
<keyword evidence="2" id="KW-0044">Antibiotic</keyword>
<dbReference type="Gene3D" id="1.10.287.620">
    <property type="entry name" value="Helix Hairpins"/>
    <property type="match status" value="1"/>
</dbReference>
<keyword evidence="3" id="KW-0078">Bacteriocin</keyword>
<feature type="coiled-coil region" evidence="4">
    <location>
        <begin position="320"/>
        <end position="395"/>
    </location>
</feature>
<feature type="domain" description="Pyosin/cloacin translocation" evidence="6">
    <location>
        <begin position="20"/>
        <end position="304"/>
    </location>
</feature>
<sequence length="632" mass="68922">MGKNNSGGYDGSNLGGHTTNHGNGWSTTSDNRGDIGHHTDNGSSKGEHGWSRGDGGSGSGSSSSRNNDQKTLNYTDTPGTPVTVYAGGDTLSLGLGATLFALSQLQKEALMALLTDVTVISGRVFGLLGLFYPSQIAPDPKVHIHVKDFDIDNPHVLVTLPAEQMTRVPVENIPEHTSIPAGIIAQAVIDELAKNRPVVLTPVKSTPVPVVRAQKTDKPDVYTAQVIPGMKPLRITVDNSKQVKPAAAQTGSLPVSKQYLSAPEEKDNISHHAVIDFGGDHVPLYISVTKQVTPEEATKQAEKARDAWVADNPAGVSLFLAEINTLIAEKEKLLAEKQQVLKSKQALLDKYNRASPFENSGQKYSEKKGPLKAEIDQITAEVSSLQKELEDAAGNKALNEKTLAEMKALEQALNQIQIPEEARKFLAVAEKELEVAGAVATEKEKQLANKRRILKITQAEFQAFLDKYKRAGPFARSGMRFSEKEREFNAVSNQLSTEIGQLEKALSDAMESRKKAEDKKKAAEDKVKAEQDKKRQGVKDKGHSYHEPPKTPDIKGLGELKESKPKTPKQGGAGKRARWVGDKGRKIYEWDYQHGEIEGYRASDGQHLGAFDPKTGNQLKPADSKRNIKKYL</sequence>
<keyword evidence="4" id="KW-0175">Coiled coil</keyword>
<dbReference type="Proteomes" id="UP001076655">
    <property type="component" value="Unassembled WGS sequence"/>
</dbReference>
<feature type="region of interest" description="Disordered" evidence="5">
    <location>
        <begin position="604"/>
        <end position="632"/>
    </location>
</feature>
<feature type="domain" description="Colicin E3-like ribonuclease" evidence="7">
    <location>
        <begin position="548"/>
        <end position="629"/>
    </location>
</feature>
<keyword evidence="1" id="KW-0929">Antimicrobial</keyword>
<feature type="compositionally biased region" description="Low complexity" evidence="5">
    <location>
        <begin position="15"/>
        <end position="29"/>
    </location>
</feature>